<evidence type="ECO:0000313" key="3">
    <source>
        <dbReference type="Proteomes" id="UP001152795"/>
    </source>
</evidence>
<reference evidence="2" key="1">
    <citation type="submission" date="2020-04" db="EMBL/GenBank/DDBJ databases">
        <authorList>
            <person name="Alioto T."/>
            <person name="Alioto T."/>
            <person name="Gomez Garrido J."/>
        </authorList>
    </citation>
    <scope>NUCLEOTIDE SEQUENCE</scope>
    <source>
        <strain evidence="2">A484AB</strain>
    </source>
</reference>
<feature type="compositionally biased region" description="Basic and acidic residues" evidence="1">
    <location>
        <begin position="43"/>
        <end position="52"/>
    </location>
</feature>
<accession>A0A6S7GDE5</accession>
<dbReference type="EMBL" id="CACRXK020001156">
    <property type="protein sequence ID" value="CAB3987322.1"/>
    <property type="molecule type" value="Genomic_DNA"/>
</dbReference>
<dbReference type="AlphaFoldDB" id="A0A6S7GDE5"/>
<feature type="region of interest" description="Disordered" evidence="1">
    <location>
        <begin position="1"/>
        <end position="52"/>
    </location>
</feature>
<feature type="region of interest" description="Disordered" evidence="1">
    <location>
        <begin position="112"/>
        <end position="140"/>
    </location>
</feature>
<comment type="caution">
    <text evidence="2">The sequence shown here is derived from an EMBL/GenBank/DDBJ whole genome shotgun (WGS) entry which is preliminary data.</text>
</comment>
<gene>
    <name evidence="2" type="ORF">PACLA_8A085401</name>
</gene>
<dbReference type="Proteomes" id="UP001152795">
    <property type="component" value="Unassembled WGS sequence"/>
</dbReference>
<sequence>MGNKITKHMYEYMNSPTSSDDAGFESQEDENHVESSTSSASEENYHPEDLVQIHGRDLPLLWEQDPNNPEPVIHPPTASVCDYNIRETDSDDGNYYPQDHDYLVSQINQSMIHQENESSTSSETDSDGGGGDSDETGDENHPQAIVQIRSPKTPEAISQPTIAPVSNVNGGQFQEDAQIVNQQSVQGNTNQLPLQESEAQPQVVGVNPVLGMELGAVIVLDDENVQDVVLVTTVQTTPAILEEV</sequence>
<keyword evidence="3" id="KW-1185">Reference proteome</keyword>
<name>A0A6S7GDE5_PARCT</name>
<evidence type="ECO:0000256" key="1">
    <source>
        <dbReference type="SAM" id="MobiDB-lite"/>
    </source>
</evidence>
<evidence type="ECO:0000313" key="2">
    <source>
        <dbReference type="EMBL" id="CAB3987322.1"/>
    </source>
</evidence>
<organism evidence="2 3">
    <name type="scientific">Paramuricea clavata</name>
    <name type="common">Red gorgonian</name>
    <name type="synonym">Violescent sea-whip</name>
    <dbReference type="NCBI Taxonomy" id="317549"/>
    <lineage>
        <taxon>Eukaryota</taxon>
        <taxon>Metazoa</taxon>
        <taxon>Cnidaria</taxon>
        <taxon>Anthozoa</taxon>
        <taxon>Octocorallia</taxon>
        <taxon>Malacalcyonacea</taxon>
        <taxon>Plexauridae</taxon>
        <taxon>Paramuricea</taxon>
    </lineage>
</organism>
<proteinExistence type="predicted"/>
<protein>
    <submittedName>
        <fullName evidence="2">Uncharacterized protein</fullName>
    </submittedName>
</protein>